<comment type="caution">
    <text evidence="2">The sequence shown here is derived from an EMBL/GenBank/DDBJ whole genome shotgun (WGS) entry which is preliminary data.</text>
</comment>
<dbReference type="AlphaFoldDB" id="A0A8X8KHU8"/>
<name>A0A8X8KHU8_STAHO</name>
<sequence>MQQEYITISFKEWKNLKKNSLDLFILTRDLDFARQEIELLESQKEELKEDNKYWIRMYQSASTRADKNAQDIARCTEVHERERNSHLYNQTKR</sequence>
<gene>
    <name evidence="2" type="ORF">J7T32_001565</name>
</gene>
<accession>A0A8X8KHU8</accession>
<protein>
    <submittedName>
        <fullName evidence="2">Uncharacterized protein</fullName>
    </submittedName>
</protein>
<reference evidence="2 3" key="1">
    <citation type="submission" date="2022-06" db="EMBL/GenBank/DDBJ databases">
        <title>Staphylococcus hominis ShoR14 genome sequence.</title>
        <authorList>
            <person name="Yeo C.C."/>
            <person name="Chew C.H."/>
            <person name="Che Hamzah A.M."/>
            <person name="Al-Trad E.I."/>
        </authorList>
    </citation>
    <scope>NUCLEOTIDE SEQUENCE [LARGE SCALE GENOMIC DNA]</scope>
    <source>
        <strain evidence="2 3">ShoR14</strain>
    </source>
</reference>
<proteinExistence type="predicted"/>
<evidence type="ECO:0000256" key="1">
    <source>
        <dbReference type="SAM" id="Coils"/>
    </source>
</evidence>
<organism evidence="2 3">
    <name type="scientific">Staphylococcus hominis</name>
    <dbReference type="NCBI Taxonomy" id="1290"/>
    <lineage>
        <taxon>Bacteria</taxon>
        <taxon>Bacillati</taxon>
        <taxon>Bacillota</taxon>
        <taxon>Bacilli</taxon>
        <taxon>Bacillales</taxon>
        <taxon>Staphylococcaceae</taxon>
        <taxon>Staphylococcus</taxon>
    </lineage>
</organism>
<keyword evidence="3" id="KW-1185">Reference proteome</keyword>
<keyword evidence="1" id="KW-0175">Coiled coil</keyword>
<dbReference type="EMBL" id="JAGHKT020000002">
    <property type="protein sequence ID" value="MCM5671455.1"/>
    <property type="molecule type" value="Genomic_DNA"/>
</dbReference>
<evidence type="ECO:0000313" key="3">
    <source>
        <dbReference type="Proteomes" id="UP000665944"/>
    </source>
</evidence>
<feature type="coiled-coil region" evidence="1">
    <location>
        <begin position="23"/>
        <end position="57"/>
    </location>
</feature>
<dbReference type="RefSeq" id="WP_209244293.1">
    <property type="nucleotide sequence ID" value="NZ_JAGHKT020000002.1"/>
</dbReference>
<evidence type="ECO:0000313" key="2">
    <source>
        <dbReference type="EMBL" id="MCM5671455.1"/>
    </source>
</evidence>
<dbReference type="Proteomes" id="UP000665944">
    <property type="component" value="Unassembled WGS sequence"/>
</dbReference>